<keyword evidence="3" id="KW-0067">ATP-binding</keyword>
<dbReference type="GO" id="GO:0005524">
    <property type="term" value="F:ATP binding"/>
    <property type="evidence" value="ECO:0007669"/>
    <property type="project" value="UniProtKB-KW"/>
</dbReference>
<feature type="domain" description="AAA+ ATPase" evidence="5">
    <location>
        <begin position="372"/>
        <end position="509"/>
    </location>
</feature>
<keyword evidence="7" id="KW-1185">Reference proteome</keyword>
<dbReference type="InterPro" id="IPR003959">
    <property type="entry name" value="ATPase_AAA_core"/>
</dbReference>
<evidence type="ECO:0000256" key="4">
    <source>
        <dbReference type="SAM" id="MobiDB-lite"/>
    </source>
</evidence>
<dbReference type="InterPro" id="IPR000641">
    <property type="entry name" value="CbxX/CfxQ"/>
</dbReference>
<feature type="compositionally biased region" description="Low complexity" evidence="4">
    <location>
        <begin position="110"/>
        <end position="122"/>
    </location>
</feature>
<dbReference type="InterPro" id="IPR041627">
    <property type="entry name" value="AAA_lid_6"/>
</dbReference>
<dbReference type="Gene3D" id="3.40.50.300">
    <property type="entry name" value="P-loop containing nucleotide triphosphate hydrolases"/>
    <property type="match status" value="2"/>
</dbReference>
<dbReference type="AlphaFoldDB" id="A0A919C1M1"/>
<gene>
    <name evidence="6" type="ORF">GCM10018980_03740</name>
</gene>
<protein>
    <recommendedName>
        <fullName evidence="5">AAA+ ATPase domain-containing protein</fullName>
    </recommendedName>
</protein>
<dbReference type="Gene3D" id="1.10.8.60">
    <property type="match status" value="2"/>
</dbReference>
<dbReference type="FunFam" id="3.40.50.300:FF:000216">
    <property type="entry name" value="Type VII secretion ATPase EccA"/>
    <property type="match status" value="2"/>
</dbReference>
<dbReference type="PANTHER" id="PTHR43392">
    <property type="entry name" value="AAA-TYPE ATPASE FAMILY PROTEIN / ANKYRIN REPEAT FAMILY PROTEIN"/>
    <property type="match status" value="1"/>
</dbReference>
<dbReference type="SMART" id="SM00382">
    <property type="entry name" value="AAA"/>
    <property type="match status" value="2"/>
</dbReference>
<dbReference type="EMBL" id="BNBF01000001">
    <property type="protein sequence ID" value="GHG34325.1"/>
    <property type="molecule type" value="Genomic_DNA"/>
</dbReference>
<evidence type="ECO:0000256" key="3">
    <source>
        <dbReference type="ARBA" id="ARBA00022840"/>
    </source>
</evidence>
<feature type="compositionally biased region" description="Low complexity" evidence="4">
    <location>
        <begin position="130"/>
        <end position="140"/>
    </location>
</feature>
<dbReference type="PANTHER" id="PTHR43392:SF2">
    <property type="entry name" value="AAA-TYPE ATPASE FAMILY PROTEIN _ ANKYRIN REPEAT FAMILY PROTEIN"/>
    <property type="match status" value="1"/>
</dbReference>
<feature type="region of interest" description="Disordered" evidence="4">
    <location>
        <begin position="72"/>
        <end position="156"/>
    </location>
</feature>
<dbReference type="PRINTS" id="PR00819">
    <property type="entry name" value="CBXCFQXSUPER"/>
</dbReference>
<dbReference type="InterPro" id="IPR027417">
    <property type="entry name" value="P-loop_NTPase"/>
</dbReference>
<evidence type="ECO:0000256" key="1">
    <source>
        <dbReference type="ARBA" id="ARBA00010378"/>
    </source>
</evidence>
<accession>A0A919C1M1</accession>
<comment type="caution">
    <text evidence="6">The sequence shown here is derived from an EMBL/GenBank/DDBJ whole genome shotgun (WGS) entry which is preliminary data.</text>
</comment>
<dbReference type="RefSeq" id="WP_189977624.1">
    <property type="nucleotide sequence ID" value="NZ_BNBF01000001.1"/>
</dbReference>
<dbReference type="GO" id="GO:0016887">
    <property type="term" value="F:ATP hydrolysis activity"/>
    <property type="evidence" value="ECO:0007669"/>
    <property type="project" value="InterPro"/>
</dbReference>
<keyword evidence="2" id="KW-0547">Nucleotide-binding</keyword>
<proteinExistence type="inferred from homology"/>
<name>A0A919C1M1_9ACTN</name>
<dbReference type="Pfam" id="PF00004">
    <property type="entry name" value="AAA"/>
    <property type="match status" value="2"/>
</dbReference>
<sequence>MTGRLGSRFAGLRLSAGEPFTVVYGPGVDDTFIGADHRERNLDAVLWHLLRAQSCAYVAYSSQRRPLYFLDPESEARSRPSGRVPAGAPSRPPAQPAGSAGAGYMRHPQLRGPLGRVVVRPPARGPGPAPAGARSVSSAADGTGSPTEPAPTRALSDPFTVMTLAGYLADPPHRTAVVFTEAESTLRHTDATRPLDTFFSDWARHGDYDHPVVLVFARPTFDACVSYVESLHGYPGLAARLRRQATPSVRVGYPDEAELHRLVQRMRLRDGLRIRDWRELDGVVRAMAAQPLTVKNWRSNLLSLDGTPFSGRELTERGWLPRAGRDTRPAAEQLDDLVGLEPVKGHLKRLRRRVAAQALLRERGLGTDAEAASPHLLFAGPPGTGKTTVARLVGEMYRELGVLSRGHLVETRLDDLVAGYVGQTTSRAHAVLDQAVDGVLFLDEVHGLGSENGSFERDVLKVLLARLENDRDRLVVIAAGYPDKVDEFLASDDGLRRRFGERIAFPDYPPDVLHRILLRYLAAHGLRWDATLAGQLLHVVTELHATRRPDFGNAGTMRNLSEKIFTEWAVRVGEDIGQPLTVADLPEDHRALLPRPAPDDGTLLSELDAMVGLAPVREVLGDLAKRIRLRQVRGRGLPPPPNLLFVGPPGTGKTTVARAVGAMFRKLGVVRKGHVVETTRADLVAEYVGQTAPRVREAVHRALDGVLFIDEAYSLTAGSGVQGADFGKEAVDTLVREMEHWNDRLVVIAAGYPHEMEAFVRSNSGLASRFTVRVEFPPYSAAELVEVLRRSAAADGYVLTPQAAERAEQWFDARRRTDPTGFGSAREVRGLLAAMESRLAGRLLADPPATDHSTFTADDVPPP</sequence>
<evidence type="ECO:0000313" key="6">
    <source>
        <dbReference type="EMBL" id="GHG34325.1"/>
    </source>
</evidence>
<dbReference type="SUPFAM" id="SSF52540">
    <property type="entry name" value="P-loop containing nucleoside triphosphate hydrolases"/>
    <property type="match status" value="2"/>
</dbReference>
<reference evidence="7" key="1">
    <citation type="journal article" date="2019" name="Int. J. Syst. Evol. Microbiol.">
        <title>The Global Catalogue of Microorganisms (GCM) 10K type strain sequencing project: providing services to taxonomists for standard genome sequencing and annotation.</title>
        <authorList>
            <consortium name="The Broad Institute Genomics Platform"/>
            <consortium name="The Broad Institute Genome Sequencing Center for Infectious Disease"/>
            <person name="Wu L."/>
            <person name="Ma J."/>
        </authorList>
    </citation>
    <scope>NUCLEOTIDE SEQUENCE [LARGE SCALE GENOMIC DNA]</scope>
    <source>
        <strain evidence="7">JCM 4253</strain>
    </source>
</reference>
<dbReference type="InterPro" id="IPR050773">
    <property type="entry name" value="CbxX/CfxQ_RuBisCO_ESX"/>
</dbReference>
<comment type="similarity">
    <text evidence="1">Belongs to the CbxX/CfxQ family.</text>
</comment>
<dbReference type="Pfam" id="PF17866">
    <property type="entry name" value="AAA_lid_6"/>
    <property type="match status" value="1"/>
</dbReference>
<evidence type="ECO:0000256" key="2">
    <source>
        <dbReference type="ARBA" id="ARBA00022741"/>
    </source>
</evidence>
<feature type="domain" description="AAA+ ATPase" evidence="5">
    <location>
        <begin position="639"/>
        <end position="780"/>
    </location>
</feature>
<dbReference type="CDD" id="cd00009">
    <property type="entry name" value="AAA"/>
    <property type="match status" value="2"/>
</dbReference>
<organism evidence="6 7">
    <name type="scientific">Streptomyces capoamus</name>
    <dbReference type="NCBI Taxonomy" id="68183"/>
    <lineage>
        <taxon>Bacteria</taxon>
        <taxon>Bacillati</taxon>
        <taxon>Actinomycetota</taxon>
        <taxon>Actinomycetes</taxon>
        <taxon>Kitasatosporales</taxon>
        <taxon>Streptomycetaceae</taxon>
        <taxon>Streptomyces</taxon>
    </lineage>
</organism>
<dbReference type="Proteomes" id="UP000619355">
    <property type="component" value="Unassembled WGS sequence"/>
</dbReference>
<dbReference type="InterPro" id="IPR003593">
    <property type="entry name" value="AAA+_ATPase"/>
</dbReference>
<evidence type="ECO:0000313" key="7">
    <source>
        <dbReference type="Proteomes" id="UP000619355"/>
    </source>
</evidence>
<evidence type="ECO:0000259" key="5">
    <source>
        <dbReference type="SMART" id="SM00382"/>
    </source>
</evidence>